<proteinExistence type="inferred from homology"/>
<evidence type="ECO:0000259" key="2">
    <source>
        <dbReference type="PROSITE" id="PS51192"/>
    </source>
</evidence>
<sequence>MGDKDTLLDNLATVHNITKNLITKIQPNTVFDETVLKRGILLIQNAANKLREFEKLLCPEHKRDDVSNSNTNQLQSLTDNVIKNELTDEYDADTDIDDEIIEPTPQKEKSKPVVKVELTEEEKKDAKELMNSFIEDEEDFDEQMLQEIDEACNQANLTPDNSHEEKDDDVEEEHGITLVAIDEAHCVSQWGHDFRSAYRTLGSLRNILPSVPFMALTATATPEVQSDIIRSLALKNPLVTCTSFDRPNLYLEVRMKSGNIQHDLMPFLKETKQFHYEFDGPTIIYCPTKKATSNVGAVLKSMGVKAEIYHAGLSLQQRNNAHHKFVRDEIQLEKMSQKLLLQPS</sequence>
<dbReference type="GeneID" id="102806424"/>
<reference evidence="4" key="1">
    <citation type="submission" date="2025-08" db="UniProtKB">
        <authorList>
            <consortium name="RefSeq"/>
        </authorList>
    </citation>
    <scope>IDENTIFICATION</scope>
    <source>
        <tissue evidence="4">Testes</tissue>
    </source>
</reference>
<dbReference type="Pfam" id="PF00270">
    <property type="entry name" value="DEAD"/>
    <property type="match status" value="1"/>
</dbReference>
<evidence type="ECO:0000256" key="1">
    <source>
        <dbReference type="ARBA" id="ARBA00005446"/>
    </source>
</evidence>
<name>A0ABM0MSZ1_SACKO</name>
<dbReference type="InterPro" id="IPR011545">
    <property type="entry name" value="DEAD/DEAH_box_helicase_dom"/>
</dbReference>
<dbReference type="InterPro" id="IPR027417">
    <property type="entry name" value="P-loop_NTPase"/>
</dbReference>
<evidence type="ECO:0000313" key="4">
    <source>
        <dbReference type="RefSeq" id="XP_006823132.1"/>
    </source>
</evidence>
<dbReference type="SUPFAM" id="SSF52540">
    <property type="entry name" value="P-loop containing nucleoside triphosphate hydrolases"/>
    <property type="match status" value="1"/>
</dbReference>
<dbReference type="RefSeq" id="XP_006823132.1">
    <property type="nucleotide sequence ID" value="XM_006823069.1"/>
</dbReference>
<gene>
    <name evidence="4" type="primary">LOC102806424</name>
</gene>
<dbReference type="Proteomes" id="UP000694865">
    <property type="component" value="Unplaced"/>
</dbReference>
<accession>A0ABM0MSZ1</accession>
<dbReference type="PROSITE" id="PS51192">
    <property type="entry name" value="HELICASE_ATP_BIND_1"/>
    <property type="match status" value="1"/>
</dbReference>
<dbReference type="Gene3D" id="3.40.50.300">
    <property type="entry name" value="P-loop containing nucleotide triphosphate hydrolases"/>
    <property type="match status" value="2"/>
</dbReference>
<comment type="similarity">
    <text evidence="1">Belongs to the helicase family. RecQ subfamily.</text>
</comment>
<feature type="domain" description="Helicase ATP-binding" evidence="2">
    <location>
        <begin position="162"/>
        <end position="238"/>
    </location>
</feature>
<protein>
    <submittedName>
        <fullName evidence="4">Mediator of RNA polymerase II transcription subunit 34-like</fullName>
    </submittedName>
</protein>
<dbReference type="PANTHER" id="PTHR13710">
    <property type="entry name" value="DNA HELICASE RECQ FAMILY MEMBER"/>
    <property type="match status" value="1"/>
</dbReference>
<dbReference type="PANTHER" id="PTHR13710:SF120">
    <property type="entry name" value="BIFUNCTIONAL 3'-5' EXONUCLEASE_ATP-DEPENDENT HELICASE WRN"/>
    <property type="match status" value="1"/>
</dbReference>
<evidence type="ECO:0000313" key="3">
    <source>
        <dbReference type="Proteomes" id="UP000694865"/>
    </source>
</evidence>
<organism evidence="3 4">
    <name type="scientific">Saccoglossus kowalevskii</name>
    <name type="common">Acorn worm</name>
    <dbReference type="NCBI Taxonomy" id="10224"/>
    <lineage>
        <taxon>Eukaryota</taxon>
        <taxon>Metazoa</taxon>
        <taxon>Hemichordata</taxon>
        <taxon>Enteropneusta</taxon>
        <taxon>Harrimaniidae</taxon>
        <taxon>Saccoglossus</taxon>
    </lineage>
</organism>
<dbReference type="InterPro" id="IPR014001">
    <property type="entry name" value="Helicase_ATP-bd"/>
</dbReference>
<keyword evidence="3" id="KW-1185">Reference proteome</keyword>